<organism evidence="2">
    <name type="scientific">marine sediment metagenome</name>
    <dbReference type="NCBI Taxonomy" id="412755"/>
    <lineage>
        <taxon>unclassified sequences</taxon>
        <taxon>metagenomes</taxon>
        <taxon>ecological metagenomes</taxon>
    </lineage>
</organism>
<dbReference type="Gene3D" id="3.20.20.210">
    <property type="match status" value="1"/>
</dbReference>
<dbReference type="GO" id="GO:0004853">
    <property type="term" value="F:uroporphyrinogen decarboxylase activity"/>
    <property type="evidence" value="ECO:0007669"/>
    <property type="project" value="InterPro"/>
</dbReference>
<dbReference type="EMBL" id="LAZR01053595">
    <property type="protein sequence ID" value="KKK80408.1"/>
    <property type="molecule type" value="Genomic_DNA"/>
</dbReference>
<gene>
    <name evidence="2" type="ORF">LCGC14_2823810</name>
</gene>
<evidence type="ECO:0000313" key="2">
    <source>
        <dbReference type="EMBL" id="KKK80408.1"/>
    </source>
</evidence>
<protein>
    <recommendedName>
        <fullName evidence="1">Uroporphyrinogen decarboxylase (URO-D) domain-containing protein</fullName>
    </recommendedName>
</protein>
<feature type="domain" description="Uroporphyrinogen decarboxylase (URO-D)" evidence="1">
    <location>
        <begin position="27"/>
        <end position="163"/>
    </location>
</feature>
<comment type="caution">
    <text evidence="2">The sequence shown here is derived from an EMBL/GenBank/DDBJ whole genome shotgun (WGS) entry which is preliminary data.</text>
</comment>
<dbReference type="GO" id="GO:0006779">
    <property type="term" value="P:porphyrin-containing compound biosynthetic process"/>
    <property type="evidence" value="ECO:0007669"/>
    <property type="project" value="InterPro"/>
</dbReference>
<feature type="non-terminal residue" evidence="2">
    <location>
        <position position="1"/>
    </location>
</feature>
<proteinExistence type="predicted"/>
<name>A0A0F8YG19_9ZZZZ</name>
<dbReference type="SUPFAM" id="SSF51726">
    <property type="entry name" value="UROD/MetE-like"/>
    <property type="match status" value="1"/>
</dbReference>
<dbReference type="AlphaFoldDB" id="A0A0F8YG19"/>
<dbReference type="InterPro" id="IPR000257">
    <property type="entry name" value="Uroporphyrinogen_deCOase"/>
</dbReference>
<accession>A0A0F8YG19</accession>
<dbReference type="Pfam" id="PF01208">
    <property type="entry name" value="URO-D"/>
    <property type="match status" value="1"/>
</dbReference>
<evidence type="ECO:0000259" key="1">
    <source>
        <dbReference type="Pfam" id="PF01208"/>
    </source>
</evidence>
<sequence length="166" mass="19093">HMKYVALSGADPEKKVPICLWMHRGATGFFSKEVVKKFFWPTLREITEEIYAEGHQIIYYAEGKWGKDLDLFLELPEKSIIFHCDKDDIFEVHKRIGHKFAISGGVPNDLLAFGTEEEIRSFCKKVINEVAQDGGYIMDAEALMQNDTKFENLKIMTDACNEYGVY</sequence>
<reference evidence="2" key="1">
    <citation type="journal article" date="2015" name="Nature">
        <title>Complex archaea that bridge the gap between prokaryotes and eukaryotes.</title>
        <authorList>
            <person name="Spang A."/>
            <person name="Saw J.H."/>
            <person name="Jorgensen S.L."/>
            <person name="Zaremba-Niedzwiedzka K."/>
            <person name="Martijn J."/>
            <person name="Lind A.E."/>
            <person name="van Eijk R."/>
            <person name="Schleper C."/>
            <person name="Guy L."/>
            <person name="Ettema T.J."/>
        </authorList>
    </citation>
    <scope>NUCLEOTIDE SEQUENCE</scope>
</reference>
<dbReference type="InterPro" id="IPR038071">
    <property type="entry name" value="UROD/MetE-like_sf"/>
</dbReference>